<sequence length="101" mass="12158">MIKNFIIIVLCILFNGCTNTHLKKDKNSEKIELQPEQYLEVSQKFFELRRSNFRKDGWFYSFHPEYISYPKECILLSKKAPETDNDRLIYKIDCFGKKQIK</sequence>
<accession>A0A2N9XI53</accession>
<name>A0A2N9XI53_9NEIS</name>
<evidence type="ECO:0000313" key="1">
    <source>
        <dbReference type="EMBL" id="PIT48008.1"/>
    </source>
</evidence>
<evidence type="ECO:0000313" key="2">
    <source>
        <dbReference type="Proteomes" id="UP000231484"/>
    </source>
</evidence>
<reference evidence="1 2" key="1">
    <citation type="journal article" date="2017" name="MBio">
        <title>Type VI secretion-mediated competition in the bee gut microbiome.</title>
        <authorList>
            <person name="Steele M.I."/>
            <person name="Kwong W.K."/>
            <person name="Powell J.E."/>
            <person name="Whiteley M."/>
            <person name="Moran N.A."/>
        </authorList>
    </citation>
    <scope>NUCLEOTIDE SEQUENCE [LARGE SCALE GENOMIC DNA]</scope>
    <source>
        <strain evidence="1 2">Occ4-2</strain>
    </source>
</reference>
<proteinExistence type="predicted"/>
<organism evidence="1 2">
    <name type="scientific">Snodgrassella alvi</name>
    <dbReference type="NCBI Taxonomy" id="1196083"/>
    <lineage>
        <taxon>Bacteria</taxon>
        <taxon>Pseudomonadati</taxon>
        <taxon>Pseudomonadota</taxon>
        <taxon>Betaproteobacteria</taxon>
        <taxon>Neisseriales</taxon>
        <taxon>Neisseriaceae</taxon>
        <taxon>Snodgrassella</taxon>
    </lineage>
</organism>
<protein>
    <submittedName>
        <fullName evidence="1">Uncharacterized protein</fullName>
    </submittedName>
</protein>
<dbReference type="EMBL" id="MEIQ01000053">
    <property type="protein sequence ID" value="PIT48008.1"/>
    <property type="molecule type" value="Genomic_DNA"/>
</dbReference>
<gene>
    <name evidence="1" type="ORF">BHC48_09700</name>
</gene>
<dbReference type="AlphaFoldDB" id="A0A2N9XI53"/>
<dbReference type="Proteomes" id="UP000231484">
    <property type="component" value="Unassembled WGS sequence"/>
</dbReference>
<comment type="caution">
    <text evidence="1">The sequence shown here is derived from an EMBL/GenBank/DDBJ whole genome shotgun (WGS) entry which is preliminary data.</text>
</comment>